<feature type="compositionally biased region" description="Polar residues" evidence="5">
    <location>
        <begin position="702"/>
        <end position="712"/>
    </location>
</feature>
<feature type="transmembrane region" description="Helical" evidence="6">
    <location>
        <begin position="171"/>
        <end position="197"/>
    </location>
</feature>
<feature type="transmembrane region" description="Helical" evidence="6">
    <location>
        <begin position="83"/>
        <end position="107"/>
    </location>
</feature>
<feature type="transmembrane region" description="Helical" evidence="6">
    <location>
        <begin position="1108"/>
        <end position="1133"/>
    </location>
</feature>
<keyword evidence="2 6" id="KW-0812">Transmembrane</keyword>
<dbReference type="PANTHER" id="PTHR22941:SF26">
    <property type="entry name" value="SERPENTINE RECEPTOR, CLASS H"/>
    <property type="match status" value="1"/>
</dbReference>
<feature type="compositionally biased region" description="Polar residues" evidence="5">
    <location>
        <begin position="658"/>
        <end position="677"/>
    </location>
</feature>
<evidence type="ECO:0000256" key="5">
    <source>
        <dbReference type="SAM" id="MobiDB-lite"/>
    </source>
</evidence>
<feature type="transmembrane region" description="Helical" evidence="6">
    <location>
        <begin position="12"/>
        <end position="33"/>
    </location>
</feature>
<dbReference type="InterPro" id="IPR053220">
    <property type="entry name" value="Nematode_rcpt-like_serp_H"/>
</dbReference>
<evidence type="ECO:0000313" key="9">
    <source>
        <dbReference type="Proteomes" id="UP001175271"/>
    </source>
</evidence>
<comment type="subcellular location">
    <subcellularLocation>
        <location evidence="1">Membrane</location>
    </subcellularLocation>
</comment>
<evidence type="ECO:0000259" key="7">
    <source>
        <dbReference type="PROSITE" id="PS50262"/>
    </source>
</evidence>
<feature type="compositionally biased region" description="Basic and acidic residues" evidence="5">
    <location>
        <begin position="1457"/>
        <end position="1471"/>
    </location>
</feature>
<feature type="transmembrane region" description="Helical" evidence="6">
    <location>
        <begin position="997"/>
        <end position="1016"/>
    </location>
</feature>
<keyword evidence="4 6" id="KW-0472">Membrane</keyword>
<dbReference type="Gene3D" id="1.20.1070.10">
    <property type="entry name" value="Rhodopsin 7-helix transmembrane proteins"/>
    <property type="match status" value="1"/>
</dbReference>
<comment type="caution">
    <text evidence="8">The sequence shown here is derived from an EMBL/GenBank/DDBJ whole genome shotgun (WGS) entry which is preliminary data.</text>
</comment>
<dbReference type="CDD" id="cd00637">
    <property type="entry name" value="7tm_classA_rhodopsin-like"/>
    <property type="match status" value="1"/>
</dbReference>
<feature type="transmembrane region" description="Helical" evidence="6">
    <location>
        <begin position="1153"/>
        <end position="1181"/>
    </location>
</feature>
<dbReference type="InterPro" id="IPR019422">
    <property type="entry name" value="7TM_GPCR_serpentine_rcpt_Srh"/>
</dbReference>
<keyword evidence="3 6" id="KW-1133">Transmembrane helix</keyword>
<feature type="compositionally biased region" description="Acidic residues" evidence="5">
    <location>
        <begin position="1431"/>
        <end position="1449"/>
    </location>
</feature>
<feature type="transmembrane region" description="Helical" evidence="6">
    <location>
        <begin position="228"/>
        <end position="252"/>
    </location>
</feature>
<gene>
    <name evidence="8" type="ORF">QR680_015731</name>
</gene>
<feature type="transmembrane region" description="Helical" evidence="6">
    <location>
        <begin position="1193"/>
        <end position="1215"/>
    </location>
</feature>
<dbReference type="SUPFAM" id="SSF81321">
    <property type="entry name" value="Family A G protein-coupled receptor-like"/>
    <property type="match status" value="1"/>
</dbReference>
<feature type="transmembrane region" description="Helical" evidence="6">
    <location>
        <begin position="906"/>
        <end position="925"/>
    </location>
</feature>
<name>A0AA39H8T6_9BILA</name>
<evidence type="ECO:0000313" key="8">
    <source>
        <dbReference type="EMBL" id="KAK0401350.1"/>
    </source>
</evidence>
<evidence type="ECO:0000256" key="1">
    <source>
        <dbReference type="ARBA" id="ARBA00004370"/>
    </source>
</evidence>
<proteinExistence type="predicted"/>
<evidence type="ECO:0000256" key="4">
    <source>
        <dbReference type="ARBA" id="ARBA00023136"/>
    </source>
</evidence>
<feature type="region of interest" description="Disordered" evidence="5">
    <location>
        <begin position="1431"/>
        <end position="1488"/>
    </location>
</feature>
<dbReference type="Proteomes" id="UP001175271">
    <property type="component" value="Unassembled WGS sequence"/>
</dbReference>
<dbReference type="InterPro" id="IPR017452">
    <property type="entry name" value="GPCR_Rhodpsn_7TM"/>
</dbReference>
<feature type="compositionally biased region" description="Polar residues" evidence="5">
    <location>
        <begin position="618"/>
        <end position="627"/>
    </location>
</feature>
<organism evidence="8 9">
    <name type="scientific">Steinernema hermaphroditum</name>
    <dbReference type="NCBI Taxonomy" id="289476"/>
    <lineage>
        <taxon>Eukaryota</taxon>
        <taxon>Metazoa</taxon>
        <taxon>Ecdysozoa</taxon>
        <taxon>Nematoda</taxon>
        <taxon>Chromadorea</taxon>
        <taxon>Rhabditida</taxon>
        <taxon>Tylenchina</taxon>
        <taxon>Panagrolaimomorpha</taxon>
        <taxon>Strongyloidoidea</taxon>
        <taxon>Steinernematidae</taxon>
        <taxon>Steinernema</taxon>
    </lineage>
</organism>
<dbReference type="PANTHER" id="PTHR22941">
    <property type="entry name" value="SERPENTINE RECEPTOR"/>
    <property type="match status" value="1"/>
</dbReference>
<accession>A0AA39H8T6</accession>
<feature type="transmembrane region" description="Helical" evidence="6">
    <location>
        <begin position="1314"/>
        <end position="1336"/>
    </location>
</feature>
<feature type="transmembrane region" description="Helical" evidence="6">
    <location>
        <begin position="955"/>
        <end position="976"/>
    </location>
</feature>
<dbReference type="GO" id="GO:0016020">
    <property type="term" value="C:membrane"/>
    <property type="evidence" value="ECO:0007669"/>
    <property type="project" value="UniProtKB-SubCell"/>
</dbReference>
<protein>
    <recommendedName>
        <fullName evidence="7">G-protein coupled receptors family 1 profile domain-containing protein</fullName>
    </recommendedName>
</protein>
<feature type="transmembrane region" description="Helical" evidence="6">
    <location>
        <begin position="40"/>
        <end position="63"/>
    </location>
</feature>
<feature type="transmembrane region" description="Helical" evidence="6">
    <location>
        <begin position="1269"/>
        <end position="1290"/>
    </location>
</feature>
<feature type="transmembrane region" description="Helical" evidence="6">
    <location>
        <begin position="128"/>
        <end position="151"/>
    </location>
</feature>
<sequence>MEFASYLNTYGFLVLGSLLIVFNLPVLAVVGLSKELRTQYGVLIISLFNGFLSGAVSIAYGVFRLSLIWNGTDNELISVEQCFYNPINLLLLWTFPMCGLGLLLQSIDRFIVVCFPLKYFHHNSKVTTVLNVLAIVVNTVVVVAVCISALRQPHFSVNILCNNKEMFSQEMLIFLIASRTVFALLSVLLMFVVLILITKHNRKGTKNFLSDATLNHFKSRQMKYTNTMLISCIATILVFILPSMFAIVAVLLDLPRQVTTWIRFVNYLDSFNIAFLLIHRQQMMDVPPGPSCRRSTSAASLLNMAADLEAQAASEIVGMFRDVVNTMTHERFSVVDRTLVMCSLKCLIGGYLSFDEYAQNLRRVIGEHPCVSEEARQFVDAALPTLRQRMRAANFFVNDVSVNQEFGVFQHFIDQEGHAVVALFATGMAECMFAIQDNVHVVCQNIINRTHEVQAVNPALTSHEPKIAPRPPGSKVFRNLLVAVNEVSLPTMELSSMIAHLKCLIVGLIESRKFFQTLEPLLAKLAFSFPSIEMVMLPHLLDGAIPSLRRAMEIEDVIVDGCNINRELGVLVHDPHGAPLALLMVGNTESRLGIAEEVRNIVCHLMKSVVRRPRVSPKASNGSSSNGLIIAKDAPTASTASPRDGKELDVSIGEDSESVTTKMNKVQVSDTNNNNTPSRARRNSVRNRSTLWKERTKPRCSMTGSSQETQVNAMNDSPEELITKCARMFRDVLYTVLDPNNGYDEGVQRTTLSYVKRVISGLMESDMFVVRIGQLLGEGCPFVVEPNSARRIISRMSLFMRDQELVVDGFNLNQEAGVFVHVIDEMGIQRMYVMCEGLIEKANQIYVDVTDISLMIDWTTYRIDRVFQDIYLYFLTTIGIINLFASGFTMFIVATKTPAETKKYKVFLLNILMWSLIVNIAQGLLTQFEAHWPLQCFEMHGLVGRFDVSQTTTDVLATFVTVVYSNMAVAALWPLFFRHVHLVYPNVARRAPSWIKAAYCVFMHVFHSVLVAYVFYNSLVSPKYYEDMLAAYPNMKPVLSLQMFCFHPDLTSPQRRLAIYCPFVAIPLDAAIAITLLALCIHVLRKQRRTAQISQNTYKLQKKITRNLSIITFVPLLMFAVPFMAIFGASIIVHEYSNYVMTTAELVMCIHDLVACIVTLTMYTTGTLNLFASGFTIFIVATKSSAQTRTYNALLLNILSWSFAIDLFQCLLVQLEAHQPLPCFEAHGLMNAVDASETTLDALVTFILVMLTCFEMESTSRTVMLCTGYAAFFADMVALFTLLGLATYFLRRQRRTAQISENTYKIQKAITRHLIIITFVPVCFFTVPFIIFTFAFDTFDDYANYILECTELWMCFHDLVVSFVTLRIYKAYSKATVEYMRQPRRNWKLGKIIDKKIGSDGNVREVTLMLGNHETVKRPVNRLIPLEIGEEEQESDIEPVEEEKEENELTEAITNEPGKKGDKDLINDKNNHRYNLRPRKKIDYARKF</sequence>
<evidence type="ECO:0000256" key="3">
    <source>
        <dbReference type="ARBA" id="ARBA00022989"/>
    </source>
</evidence>
<feature type="transmembrane region" description="Helical" evidence="6">
    <location>
        <begin position="1057"/>
        <end position="1084"/>
    </location>
</feature>
<evidence type="ECO:0000256" key="6">
    <source>
        <dbReference type="SAM" id="Phobius"/>
    </source>
</evidence>
<reference evidence="8" key="1">
    <citation type="submission" date="2023-06" db="EMBL/GenBank/DDBJ databases">
        <title>Genomic analysis of the entomopathogenic nematode Steinernema hermaphroditum.</title>
        <authorList>
            <person name="Schwarz E.M."/>
            <person name="Heppert J.K."/>
            <person name="Baniya A."/>
            <person name="Schwartz H.T."/>
            <person name="Tan C.-H."/>
            <person name="Antoshechkin I."/>
            <person name="Sternberg P.W."/>
            <person name="Goodrich-Blair H."/>
            <person name="Dillman A.R."/>
        </authorList>
    </citation>
    <scope>NUCLEOTIDE SEQUENCE</scope>
    <source>
        <strain evidence="8">PS9179</strain>
        <tissue evidence="8">Whole animal</tissue>
    </source>
</reference>
<dbReference type="PROSITE" id="PS50262">
    <property type="entry name" value="G_PROTEIN_RECEP_F1_2"/>
    <property type="match status" value="1"/>
</dbReference>
<dbReference type="Pfam" id="PF10318">
    <property type="entry name" value="7TM_GPCR_Srh"/>
    <property type="match status" value="2"/>
</dbReference>
<feature type="region of interest" description="Disordered" evidence="5">
    <location>
        <begin position="613"/>
        <end position="712"/>
    </location>
</feature>
<evidence type="ECO:0000256" key="2">
    <source>
        <dbReference type="ARBA" id="ARBA00022692"/>
    </source>
</evidence>
<keyword evidence="9" id="KW-1185">Reference proteome</keyword>
<dbReference type="EMBL" id="JAUCMV010000004">
    <property type="protein sequence ID" value="KAK0401350.1"/>
    <property type="molecule type" value="Genomic_DNA"/>
</dbReference>
<feature type="transmembrane region" description="Helical" evidence="6">
    <location>
        <begin position="870"/>
        <end position="894"/>
    </location>
</feature>
<feature type="domain" description="G-protein coupled receptors family 1 profile" evidence="7">
    <location>
        <begin position="22"/>
        <end position="277"/>
    </location>
</feature>